<dbReference type="SUPFAM" id="SSF53474">
    <property type="entry name" value="alpha/beta-Hydrolases"/>
    <property type="match status" value="1"/>
</dbReference>
<dbReference type="Proteomes" id="UP001595892">
    <property type="component" value="Unassembled WGS sequence"/>
</dbReference>
<dbReference type="PROSITE" id="PS51257">
    <property type="entry name" value="PROKAR_LIPOPROTEIN"/>
    <property type="match status" value="1"/>
</dbReference>
<organism evidence="2 3">
    <name type="scientific">Coralloluteibacterium thermophilum</name>
    <dbReference type="NCBI Taxonomy" id="2707049"/>
    <lineage>
        <taxon>Bacteria</taxon>
        <taxon>Pseudomonadati</taxon>
        <taxon>Pseudomonadota</taxon>
        <taxon>Gammaproteobacteria</taxon>
        <taxon>Lysobacterales</taxon>
        <taxon>Lysobacteraceae</taxon>
        <taxon>Coralloluteibacterium</taxon>
    </lineage>
</organism>
<dbReference type="InterPro" id="IPR002918">
    <property type="entry name" value="Lipase_EstA/Esterase_EstB"/>
</dbReference>
<accession>A0ABV9NI39</accession>
<feature type="chain" id="PRO_5046124376" evidence="1">
    <location>
        <begin position="27"/>
        <end position="236"/>
    </location>
</feature>
<dbReference type="Gene3D" id="3.40.50.1820">
    <property type="entry name" value="alpha/beta hydrolase"/>
    <property type="match status" value="1"/>
</dbReference>
<feature type="signal peptide" evidence="1">
    <location>
        <begin position="1"/>
        <end position="26"/>
    </location>
</feature>
<sequence length="236" mass="24773">MARFRGAPWALVTIALLALAPGLAFAQACRDAVVLVHGNTGTPSQFDNTYQELLRRGWSPGQIFRPDWGSKICAACNDHAGSETVPVDAALVDAAAASCTGRIDVIGHSMGATLAASRIQALGMQGYVDAFVGIAGAFRGLRSCGTYPWNVATTTCGAQGLSMNSPLVNSLANRSFGARMYSIKSYADQVVCLTGVCTVGGVHSSRIDGEDGSDTYVYGHFGLLEYTAARQVDLIQ</sequence>
<dbReference type="EMBL" id="JBHSGG010000022">
    <property type="protein sequence ID" value="MFC4728042.1"/>
    <property type="molecule type" value="Genomic_DNA"/>
</dbReference>
<evidence type="ECO:0000256" key="1">
    <source>
        <dbReference type="SAM" id="SignalP"/>
    </source>
</evidence>
<name>A0ABV9NI39_9GAMM</name>
<dbReference type="InterPro" id="IPR029058">
    <property type="entry name" value="AB_hydrolase_fold"/>
</dbReference>
<keyword evidence="2" id="KW-0378">Hydrolase</keyword>
<dbReference type="GO" id="GO:0016787">
    <property type="term" value="F:hydrolase activity"/>
    <property type="evidence" value="ECO:0007669"/>
    <property type="project" value="UniProtKB-KW"/>
</dbReference>
<dbReference type="PANTHER" id="PTHR32015">
    <property type="entry name" value="FASTING INDUCED LIPASE"/>
    <property type="match status" value="1"/>
</dbReference>
<comment type="caution">
    <text evidence="2">The sequence shown here is derived from an EMBL/GenBank/DDBJ whole genome shotgun (WGS) entry which is preliminary data.</text>
</comment>
<protein>
    <submittedName>
        <fullName evidence="2">Alpha/beta fold hydrolase</fullName>
    </submittedName>
</protein>
<gene>
    <name evidence="2" type="ORF">ACFO3Q_07670</name>
</gene>
<evidence type="ECO:0000313" key="3">
    <source>
        <dbReference type="Proteomes" id="UP001595892"/>
    </source>
</evidence>
<keyword evidence="3" id="KW-1185">Reference proteome</keyword>
<proteinExistence type="predicted"/>
<keyword evidence="1" id="KW-0732">Signal</keyword>
<dbReference type="RefSeq" id="WP_377004063.1">
    <property type="nucleotide sequence ID" value="NZ_JBHSGG010000022.1"/>
</dbReference>
<evidence type="ECO:0000313" key="2">
    <source>
        <dbReference type="EMBL" id="MFC4728042.1"/>
    </source>
</evidence>
<reference evidence="3" key="1">
    <citation type="journal article" date="2019" name="Int. J. Syst. Evol. Microbiol.">
        <title>The Global Catalogue of Microorganisms (GCM) 10K type strain sequencing project: providing services to taxonomists for standard genome sequencing and annotation.</title>
        <authorList>
            <consortium name="The Broad Institute Genomics Platform"/>
            <consortium name="The Broad Institute Genome Sequencing Center for Infectious Disease"/>
            <person name="Wu L."/>
            <person name="Ma J."/>
        </authorList>
    </citation>
    <scope>NUCLEOTIDE SEQUENCE [LARGE SCALE GENOMIC DNA]</scope>
    <source>
        <strain evidence="3">CGMCC 1.13574</strain>
    </source>
</reference>
<dbReference type="PANTHER" id="PTHR32015:SF1">
    <property type="entry name" value="LIPASE"/>
    <property type="match status" value="1"/>
</dbReference>
<dbReference type="Pfam" id="PF01674">
    <property type="entry name" value="Lipase_2"/>
    <property type="match status" value="1"/>
</dbReference>